<dbReference type="GO" id="GO:0003700">
    <property type="term" value="F:DNA-binding transcription factor activity"/>
    <property type="evidence" value="ECO:0007669"/>
    <property type="project" value="InterPro"/>
</dbReference>
<evidence type="ECO:0000313" key="6">
    <source>
        <dbReference type="Proteomes" id="UP000036196"/>
    </source>
</evidence>
<keyword evidence="6" id="KW-1185">Reference proteome</keyword>
<dbReference type="Pfam" id="PF07729">
    <property type="entry name" value="FCD"/>
    <property type="match status" value="1"/>
</dbReference>
<accession>A0A0J5KS13</accession>
<dbReference type="AlphaFoldDB" id="A0A0J5KS13"/>
<gene>
    <name evidence="5" type="ORF">ABW06_24165</name>
</gene>
<dbReference type="EMBL" id="LDZF01000042">
    <property type="protein sequence ID" value="KMK09395.1"/>
    <property type="molecule type" value="Genomic_DNA"/>
</dbReference>
<keyword evidence="1" id="KW-0805">Transcription regulation</keyword>
<dbReference type="Gene3D" id="1.20.120.530">
    <property type="entry name" value="GntR ligand-binding domain-like"/>
    <property type="match status" value="1"/>
</dbReference>
<dbReference type="Gene3D" id="1.10.10.10">
    <property type="entry name" value="Winged helix-like DNA-binding domain superfamily/Winged helix DNA-binding domain"/>
    <property type="match status" value="1"/>
</dbReference>
<dbReference type="PATRIC" id="fig|61647.15.peg.4036"/>
<dbReference type="SUPFAM" id="SSF48008">
    <property type="entry name" value="GntR ligand-binding domain-like"/>
    <property type="match status" value="1"/>
</dbReference>
<dbReference type="Proteomes" id="UP000036196">
    <property type="component" value="Unassembled WGS sequence"/>
</dbReference>
<evidence type="ECO:0000256" key="1">
    <source>
        <dbReference type="ARBA" id="ARBA00023015"/>
    </source>
</evidence>
<dbReference type="CDD" id="cd07377">
    <property type="entry name" value="WHTH_GntR"/>
    <property type="match status" value="1"/>
</dbReference>
<evidence type="ECO:0000256" key="2">
    <source>
        <dbReference type="ARBA" id="ARBA00023125"/>
    </source>
</evidence>
<dbReference type="SMART" id="SM00345">
    <property type="entry name" value="HTH_GNTR"/>
    <property type="match status" value="1"/>
</dbReference>
<dbReference type="RefSeq" id="WP_048281013.1">
    <property type="nucleotide sequence ID" value="NZ_LDZF01000042.1"/>
</dbReference>
<dbReference type="Pfam" id="PF00392">
    <property type="entry name" value="GntR"/>
    <property type="match status" value="1"/>
</dbReference>
<keyword evidence="2" id="KW-0238">DNA-binding</keyword>
<dbReference type="SUPFAM" id="SSF46785">
    <property type="entry name" value="Winged helix' DNA-binding domain"/>
    <property type="match status" value="1"/>
</dbReference>
<dbReference type="InterPro" id="IPR011711">
    <property type="entry name" value="GntR_C"/>
</dbReference>
<comment type="caution">
    <text evidence="5">The sequence shown here is derived from an EMBL/GenBank/DDBJ whole genome shotgun (WGS) entry which is preliminary data.</text>
</comment>
<proteinExistence type="predicted"/>
<keyword evidence="3" id="KW-0804">Transcription</keyword>
<dbReference type="PANTHER" id="PTHR43537">
    <property type="entry name" value="TRANSCRIPTIONAL REGULATOR, GNTR FAMILY"/>
    <property type="match status" value="1"/>
</dbReference>
<dbReference type="InterPro" id="IPR000524">
    <property type="entry name" value="Tscrpt_reg_HTH_GntR"/>
</dbReference>
<dbReference type="InterPro" id="IPR008920">
    <property type="entry name" value="TF_FadR/GntR_C"/>
</dbReference>
<reference evidence="5 6" key="1">
    <citation type="submission" date="2015-05" db="EMBL/GenBank/DDBJ databases">
        <title>Genome sequences of Pluralibacter gergoviae.</title>
        <authorList>
            <person name="Greninger A.L."/>
            <person name="Miller S."/>
        </authorList>
    </citation>
    <scope>NUCLEOTIDE SEQUENCE [LARGE SCALE GENOMIC DNA]</scope>
    <source>
        <strain evidence="5 6">JS81F13</strain>
    </source>
</reference>
<dbReference type="InterPro" id="IPR036388">
    <property type="entry name" value="WH-like_DNA-bd_sf"/>
</dbReference>
<evidence type="ECO:0000313" key="5">
    <source>
        <dbReference type="EMBL" id="KMK09395.1"/>
    </source>
</evidence>
<feature type="domain" description="HTH gntR-type" evidence="4">
    <location>
        <begin position="10"/>
        <end position="78"/>
    </location>
</feature>
<dbReference type="SMART" id="SM00895">
    <property type="entry name" value="FCD"/>
    <property type="match status" value="1"/>
</dbReference>
<protein>
    <recommendedName>
        <fullName evidence="4">HTH gntR-type domain-containing protein</fullName>
    </recommendedName>
</protein>
<evidence type="ECO:0000256" key="3">
    <source>
        <dbReference type="ARBA" id="ARBA00023163"/>
    </source>
</evidence>
<dbReference type="PRINTS" id="PR00035">
    <property type="entry name" value="HTHGNTR"/>
</dbReference>
<dbReference type="PROSITE" id="PS50949">
    <property type="entry name" value="HTH_GNTR"/>
    <property type="match status" value="1"/>
</dbReference>
<dbReference type="GO" id="GO:0003677">
    <property type="term" value="F:DNA binding"/>
    <property type="evidence" value="ECO:0007669"/>
    <property type="project" value="UniProtKB-KW"/>
</dbReference>
<dbReference type="InterPro" id="IPR036390">
    <property type="entry name" value="WH_DNA-bd_sf"/>
</dbReference>
<evidence type="ECO:0000259" key="4">
    <source>
        <dbReference type="PROSITE" id="PS50949"/>
    </source>
</evidence>
<sequence length="227" mass="25825">MSSSLSVVRQPLVDIVIERLRHLIAGKTWPVGMKIPNEAELSNLFDVGRNTIREAIRVLSHSGMLEVRQGDGTYVRSEVDPSEIMRCVSMSGLKDHLELQYILEAEAAVMAATRRREDDLVKISDALKNRAQYSNNGSPEDFIDKDNRFHMSIIEATHNDAMIALYKYFSLSIKHNHQHLMSVRNLPEPDQHAHQKLYEAIAAGDPVQARETVRQMLEPMIELLKKL</sequence>
<dbReference type="PANTHER" id="PTHR43537:SF47">
    <property type="entry name" value="REGULATORY PROTEIN GNTR HTH"/>
    <property type="match status" value="1"/>
</dbReference>
<name>A0A0J5KS13_PLUGE</name>
<organism evidence="5 6">
    <name type="scientific">Pluralibacter gergoviae</name>
    <name type="common">Enterobacter gergoviae</name>
    <dbReference type="NCBI Taxonomy" id="61647"/>
    <lineage>
        <taxon>Bacteria</taxon>
        <taxon>Pseudomonadati</taxon>
        <taxon>Pseudomonadota</taxon>
        <taxon>Gammaproteobacteria</taxon>
        <taxon>Enterobacterales</taxon>
        <taxon>Enterobacteriaceae</taxon>
        <taxon>Pluralibacter</taxon>
    </lineage>
</organism>